<dbReference type="InterPro" id="IPR000836">
    <property type="entry name" value="PRTase_dom"/>
</dbReference>
<dbReference type="GO" id="GO:0046872">
    <property type="term" value="F:metal ion binding"/>
    <property type="evidence" value="ECO:0007669"/>
    <property type="project" value="UniProtKB-KW"/>
</dbReference>
<proteinExistence type="inferred from homology"/>
<dbReference type="SUPFAM" id="SSF56235">
    <property type="entry name" value="N-terminal nucleophile aminohydrolases (Ntn hydrolases)"/>
    <property type="match status" value="1"/>
</dbReference>
<evidence type="ECO:0000256" key="1">
    <source>
        <dbReference type="ARBA" id="ARBA00005209"/>
    </source>
</evidence>
<accession>A0A8J6P9A2</accession>
<dbReference type="Proteomes" id="UP000632659">
    <property type="component" value="Unassembled WGS sequence"/>
</dbReference>
<evidence type="ECO:0000256" key="4">
    <source>
        <dbReference type="ARBA" id="ARBA00022676"/>
    </source>
</evidence>
<comment type="cofactor">
    <cofactor evidence="9">
        <name>Mg(2+)</name>
        <dbReference type="ChEBI" id="CHEBI:18420"/>
    </cofactor>
    <text evidence="9">Binds 1 Mg(2+) ion per subunit.</text>
</comment>
<keyword evidence="9" id="KW-0479">Metal-binding</keyword>
<evidence type="ECO:0000256" key="2">
    <source>
        <dbReference type="ARBA" id="ARBA00010138"/>
    </source>
</evidence>
<keyword evidence="4 8" id="KW-0328">Glycosyltransferase</keyword>
<evidence type="ECO:0000313" key="13">
    <source>
        <dbReference type="Proteomes" id="UP000632659"/>
    </source>
</evidence>
<dbReference type="AlphaFoldDB" id="A0A8J6P9A2"/>
<dbReference type="CDD" id="cd06223">
    <property type="entry name" value="PRTases_typeI"/>
    <property type="match status" value="1"/>
</dbReference>
<name>A0A8J6P9A2_9FIRM</name>
<comment type="catalytic activity">
    <reaction evidence="8">
        <text>5-phospho-beta-D-ribosylamine + L-glutamate + diphosphate = 5-phospho-alpha-D-ribose 1-diphosphate + L-glutamine + H2O</text>
        <dbReference type="Rhea" id="RHEA:14905"/>
        <dbReference type="ChEBI" id="CHEBI:15377"/>
        <dbReference type="ChEBI" id="CHEBI:29985"/>
        <dbReference type="ChEBI" id="CHEBI:33019"/>
        <dbReference type="ChEBI" id="CHEBI:58017"/>
        <dbReference type="ChEBI" id="CHEBI:58359"/>
        <dbReference type="ChEBI" id="CHEBI:58681"/>
        <dbReference type="EC" id="2.4.2.14"/>
    </reaction>
</comment>
<dbReference type="GO" id="GO:0004044">
    <property type="term" value="F:amidophosphoribosyltransferase activity"/>
    <property type="evidence" value="ECO:0007669"/>
    <property type="project" value="UniProtKB-EC"/>
</dbReference>
<dbReference type="InterPro" id="IPR029055">
    <property type="entry name" value="Ntn_hydrolases_N"/>
</dbReference>
<keyword evidence="10" id="KW-0408">Iron</keyword>
<comment type="cofactor">
    <cofactor evidence="10">
        <name>[4Fe-4S] cluster</name>
        <dbReference type="ChEBI" id="CHEBI:49883"/>
    </cofactor>
    <text evidence="10">Binds 1 [4Fe-4S] cluster per subunit.</text>
</comment>
<organism evidence="12 13">
    <name type="scientific">Massiliimalia timonensis</name>
    <dbReference type="NCBI Taxonomy" id="1987501"/>
    <lineage>
        <taxon>Bacteria</taxon>
        <taxon>Bacillati</taxon>
        <taxon>Bacillota</taxon>
        <taxon>Clostridia</taxon>
        <taxon>Eubacteriales</taxon>
        <taxon>Oscillospiraceae</taxon>
        <taxon>Massiliimalia</taxon>
    </lineage>
</organism>
<comment type="pathway">
    <text evidence="1 8">Purine metabolism; IMP biosynthesis via de novo pathway; N(1)-(5-phospho-D-ribosyl)glycinamide from 5-phospho-alpha-D-ribose 1-diphosphate: step 1/2.</text>
</comment>
<evidence type="ECO:0000256" key="10">
    <source>
        <dbReference type="PIRSR" id="PIRSR000485-3"/>
    </source>
</evidence>
<evidence type="ECO:0000256" key="5">
    <source>
        <dbReference type="ARBA" id="ARBA00022679"/>
    </source>
</evidence>
<evidence type="ECO:0000256" key="6">
    <source>
        <dbReference type="ARBA" id="ARBA00022755"/>
    </source>
</evidence>
<dbReference type="EMBL" id="JACRTL010000007">
    <property type="protein sequence ID" value="MBC8611684.1"/>
    <property type="molecule type" value="Genomic_DNA"/>
</dbReference>
<feature type="domain" description="Glutamine amidotransferase type-2" evidence="11">
    <location>
        <begin position="2"/>
        <end position="218"/>
    </location>
</feature>
<feature type="binding site" evidence="10">
    <location>
        <position position="465"/>
    </location>
    <ligand>
        <name>[4Fe-4S] cluster</name>
        <dbReference type="ChEBI" id="CHEBI:49883"/>
    </ligand>
</feature>
<comment type="similarity">
    <text evidence="2 8">In the C-terminal section; belongs to the purine/pyrimidine phosphoribosyltransferase family.</text>
</comment>
<dbReference type="GO" id="GO:0051536">
    <property type="term" value="F:iron-sulfur cluster binding"/>
    <property type="evidence" value="ECO:0007669"/>
    <property type="project" value="UniProtKB-KW"/>
</dbReference>
<keyword evidence="7" id="KW-0315">Glutamine amidotransferase</keyword>
<feature type="binding site" evidence="10">
    <location>
        <position position="381"/>
    </location>
    <ligand>
        <name>[4Fe-4S] cluster</name>
        <dbReference type="ChEBI" id="CHEBI:49883"/>
    </ligand>
</feature>
<reference evidence="12" key="1">
    <citation type="submission" date="2020-08" db="EMBL/GenBank/DDBJ databases">
        <title>Genome public.</title>
        <authorList>
            <person name="Liu C."/>
            <person name="Sun Q."/>
        </authorList>
    </citation>
    <scope>NUCLEOTIDE SEQUENCE</scope>
    <source>
        <strain evidence="12">NSJ-15</strain>
    </source>
</reference>
<keyword evidence="6 8" id="KW-0658">Purine biosynthesis</keyword>
<gene>
    <name evidence="12" type="ORF">H8702_11345</name>
</gene>
<dbReference type="Gene3D" id="3.40.50.2020">
    <property type="match status" value="1"/>
</dbReference>
<keyword evidence="9" id="KW-0460">Magnesium</keyword>
<dbReference type="Gene3D" id="3.60.20.10">
    <property type="entry name" value="Glutamine Phosphoribosylpyrophosphate, subunit 1, domain 1"/>
    <property type="match status" value="1"/>
</dbReference>
<dbReference type="InterPro" id="IPR029057">
    <property type="entry name" value="PRTase-like"/>
</dbReference>
<feature type="binding site" evidence="10">
    <location>
        <position position="462"/>
    </location>
    <ligand>
        <name>[4Fe-4S] cluster</name>
        <dbReference type="ChEBI" id="CHEBI:49883"/>
    </ligand>
</feature>
<keyword evidence="10" id="KW-0411">Iron-sulfur</keyword>
<sequence>MGGIFGAVSKTDCVMDVFFGTDYHSHLGTRRGGMAMYTGKGFERAIHNIENSPFRTKFERDILEMNGCMGIGCISDNEPQPLIVRSHLGSYAITTVGRINNEKELLEQAFKNGMSHFLEMSGERINATELVASLINQKDTLEEGIRYAQDMIDGSMTLLLLTQDGLYAARDRMGRTPMILGQKEGAFCASFESFAFLNLGYRPERELGAGEIVFITPDGVTVKMPPHKKKKVCAFLWTYYGYPTSCYEGVDVEQMRYRCGEILAKDDIEVNIDSVAGVPDSGVAHAIGYANQSGIPFARPFIKYTPTWPRSFMPPKQSMRNQIAHMKLIPVDSLIRDKKLLFIDDSIVRGTQMRETVEFLYESGAKEVHIRSACPPIMYGCKYLNFSRSTSEMDLITRRTIAELEGTEDVSEETVQQYSDFSCPKYHQMIEKICEKLNFTSLRYQSLQGMLDSIGIDPEDVCTYCWNGKE</sequence>
<feature type="binding site" evidence="9">
    <location>
        <position position="281"/>
    </location>
    <ligand>
        <name>Mg(2+)</name>
        <dbReference type="ChEBI" id="CHEBI:18420"/>
    </ligand>
</feature>
<dbReference type="UniPathway" id="UPA00074">
    <property type="reaction ID" value="UER00124"/>
</dbReference>
<dbReference type="PROSITE" id="PS51278">
    <property type="entry name" value="GATASE_TYPE_2"/>
    <property type="match status" value="1"/>
</dbReference>
<evidence type="ECO:0000313" key="12">
    <source>
        <dbReference type="EMBL" id="MBC8611684.1"/>
    </source>
</evidence>
<keyword evidence="13" id="KW-1185">Reference proteome</keyword>
<feature type="binding site" evidence="10">
    <location>
        <position position="233"/>
    </location>
    <ligand>
        <name>[4Fe-4S] cluster</name>
        <dbReference type="ChEBI" id="CHEBI:49883"/>
    </ligand>
</feature>
<evidence type="ECO:0000256" key="3">
    <source>
        <dbReference type="ARBA" id="ARBA00011941"/>
    </source>
</evidence>
<dbReference type="PIRSF" id="PIRSF000485">
    <property type="entry name" value="Amd_phspho_trans"/>
    <property type="match status" value="1"/>
</dbReference>
<dbReference type="SUPFAM" id="SSF53271">
    <property type="entry name" value="PRTase-like"/>
    <property type="match status" value="1"/>
</dbReference>
<dbReference type="EC" id="2.4.2.14" evidence="3 8"/>
<dbReference type="RefSeq" id="WP_187536730.1">
    <property type="nucleotide sequence ID" value="NZ_JACRTL010000007.1"/>
</dbReference>
<dbReference type="InterPro" id="IPR017932">
    <property type="entry name" value="GATase_2_dom"/>
</dbReference>
<dbReference type="InterPro" id="IPR005854">
    <property type="entry name" value="PurF"/>
</dbReference>
<feature type="binding site" evidence="9">
    <location>
        <position position="344"/>
    </location>
    <ligand>
        <name>Mg(2+)</name>
        <dbReference type="ChEBI" id="CHEBI:18420"/>
    </ligand>
</feature>
<evidence type="ECO:0000256" key="8">
    <source>
        <dbReference type="PIRNR" id="PIRNR000485"/>
    </source>
</evidence>
<comment type="caution">
    <text evidence="12">The sequence shown here is derived from an EMBL/GenBank/DDBJ whole genome shotgun (WGS) entry which is preliminary data.</text>
</comment>
<evidence type="ECO:0000259" key="11">
    <source>
        <dbReference type="PROSITE" id="PS51278"/>
    </source>
</evidence>
<evidence type="ECO:0000256" key="7">
    <source>
        <dbReference type="ARBA" id="ARBA00022962"/>
    </source>
</evidence>
<dbReference type="GO" id="GO:0009113">
    <property type="term" value="P:purine nucleobase biosynthetic process"/>
    <property type="evidence" value="ECO:0007669"/>
    <property type="project" value="InterPro"/>
</dbReference>
<feature type="binding site" evidence="9">
    <location>
        <position position="345"/>
    </location>
    <ligand>
        <name>Mg(2+)</name>
        <dbReference type="ChEBI" id="CHEBI:18420"/>
    </ligand>
</feature>
<keyword evidence="5 8" id="KW-0808">Transferase</keyword>
<dbReference type="GO" id="GO:0006189">
    <property type="term" value="P:'de novo' IMP biosynthetic process"/>
    <property type="evidence" value="ECO:0007669"/>
    <property type="project" value="UniProtKB-UniPathway"/>
</dbReference>
<evidence type="ECO:0000256" key="9">
    <source>
        <dbReference type="PIRSR" id="PIRSR000485-2"/>
    </source>
</evidence>
<dbReference type="Pfam" id="PF13537">
    <property type="entry name" value="GATase_7"/>
    <property type="match status" value="1"/>
</dbReference>
<protein>
    <recommendedName>
        <fullName evidence="3 8">Amidophosphoribosyltransferase</fullName>
        <shortName evidence="8">ATase</shortName>
        <ecNumber evidence="3 8">2.4.2.14</ecNumber>
    </recommendedName>
    <alternativeName>
        <fullName evidence="8">Glutamine phosphoribosylpyrophosphate amidotransferase</fullName>
    </alternativeName>
</protein>
<dbReference type="PANTHER" id="PTHR11907">
    <property type="entry name" value="AMIDOPHOSPHORIBOSYLTRANSFERASE"/>
    <property type="match status" value="1"/>
</dbReference>